<name>A0A7X4HHC6_9BURK</name>
<gene>
    <name evidence="2" type="ORF">GTP77_28370</name>
</gene>
<keyword evidence="1" id="KW-1133">Transmembrane helix</keyword>
<dbReference type="EMBL" id="WWCU01000061">
    <property type="protein sequence ID" value="MYN11234.1"/>
    <property type="molecule type" value="Genomic_DNA"/>
</dbReference>
<organism evidence="2 3">
    <name type="scientific">Pseudoduganella aquatica</name>
    <dbReference type="NCBI Taxonomy" id="2660641"/>
    <lineage>
        <taxon>Bacteria</taxon>
        <taxon>Pseudomonadati</taxon>
        <taxon>Pseudomonadota</taxon>
        <taxon>Betaproteobacteria</taxon>
        <taxon>Burkholderiales</taxon>
        <taxon>Oxalobacteraceae</taxon>
        <taxon>Telluria group</taxon>
        <taxon>Pseudoduganella</taxon>
    </lineage>
</organism>
<protein>
    <submittedName>
        <fullName evidence="2">Uncharacterized protein</fullName>
    </submittedName>
</protein>
<feature type="transmembrane region" description="Helical" evidence="1">
    <location>
        <begin position="21"/>
        <end position="42"/>
    </location>
</feature>
<keyword evidence="3" id="KW-1185">Reference proteome</keyword>
<reference evidence="2 3" key="1">
    <citation type="submission" date="2019-12" db="EMBL/GenBank/DDBJ databases">
        <title>Novel species isolated from a subtropical stream in China.</title>
        <authorList>
            <person name="Lu H."/>
        </authorList>
    </citation>
    <scope>NUCLEOTIDE SEQUENCE [LARGE SCALE GENOMIC DNA]</scope>
    <source>
        <strain evidence="2 3">FT127W</strain>
    </source>
</reference>
<evidence type="ECO:0000313" key="2">
    <source>
        <dbReference type="EMBL" id="MYN11234.1"/>
    </source>
</evidence>
<dbReference type="Proteomes" id="UP000450676">
    <property type="component" value="Unassembled WGS sequence"/>
</dbReference>
<feature type="transmembrane region" description="Helical" evidence="1">
    <location>
        <begin position="62"/>
        <end position="82"/>
    </location>
</feature>
<evidence type="ECO:0000256" key="1">
    <source>
        <dbReference type="SAM" id="Phobius"/>
    </source>
</evidence>
<evidence type="ECO:0000313" key="3">
    <source>
        <dbReference type="Proteomes" id="UP000450676"/>
    </source>
</evidence>
<dbReference type="AlphaFoldDB" id="A0A7X4HHC6"/>
<comment type="caution">
    <text evidence="2">The sequence shown here is derived from an EMBL/GenBank/DDBJ whole genome shotgun (WGS) entry which is preliminary data.</text>
</comment>
<keyword evidence="1" id="KW-0812">Transmembrane</keyword>
<dbReference type="RefSeq" id="WP_161075505.1">
    <property type="nucleotide sequence ID" value="NZ_WWCU01000061.1"/>
</dbReference>
<proteinExistence type="predicted"/>
<sequence>MKQTKMYRKVKPFCVNRLFPVATLWLFAVAIYWSASWVVGFLSEGGGATRLNLVSLAAFGDGRVVLILSLCALAAMSVLSLIELNVNARSINRANMERFPRQLWDEVSSASAHAGAALIASVYWSGGEGVSRTVEQGRMLTAVALLGIAFLSYHLDETGQRGEAAGENKHPPNRV</sequence>
<keyword evidence="1" id="KW-0472">Membrane</keyword>
<accession>A0A7X4HHC6</accession>